<feature type="region of interest" description="Disordered" evidence="1">
    <location>
        <begin position="39"/>
        <end position="96"/>
    </location>
</feature>
<keyword evidence="3" id="KW-1185">Reference proteome</keyword>
<sequence>MSDELAYLNLVAARADFKPIVAEGGEGVVAQDSDFVIDVENHEDLEGESVSKKRHDSEGGERSPSPTKSKGDVVDPGETAVGSTGVVVVQTPPSPSHLTNVDQILSSFRGLSFPIASPAE</sequence>
<dbReference type="EMBL" id="LXQA010241690">
    <property type="protein sequence ID" value="MCI37179.1"/>
    <property type="molecule type" value="Genomic_DNA"/>
</dbReference>
<evidence type="ECO:0000256" key="1">
    <source>
        <dbReference type="SAM" id="MobiDB-lite"/>
    </source>
</evidence>
<evidence type="ECO:0000313" key="3">
    <source>
        <dbReference type="Proteomes" id="UP000265520"/>
    </source>
</evidence>
<evidence type="ECO:0000313" key="2">
    <source>
        <dbReference type="EMBL" id="MCI37179.1"/>
    </source>
</evidence>
<reference evidence="2 3" key="1">
    <citation type="journal article" date="2018" name="Front. Plant Sci.">
        <title>Red Clover (Trifolium pratense) and Zigzag Clover (T. medium) - A Picture of Genomic Similarities and Differences.</title>
        <authorList>
            <person name="Dluhosova J."/>
            <person name="Istvanek J."/>
            <person name="Nedelnik J."/>
            <person name="Repkova J."/>
        </authorList>
    </citation>
    <scope>NUCLEOTIDE SEQUENCE [LARGE SCALE GENOMIC DNA]</scope>
    <source>
        <strain evidence="3">cv. 10/8</strain>
        <tissue evidence="2">Leaf</tissue>
    </source>
</reference>
<protein>
    <submittedName>
        <fullName evidence="2">Uncharacterized protein</fullName>
    </submittedName>
</protein>
<feature type="compositionally biased region" description="Basic and acidic residues" evidence="1">
    <location>
        <begin position="39"/>
        <end position="61"/>
    </location>
</feature>
<name>A0A392RLK1_9FABA</name>
<accession>A0A392RLK1</accession>
<organism evidence="2 3">
    <name type="scientific">Trifolium medium</name>
    <dbReference type="NCBI Taxonomy" id="97028"/>
    <lineage>
        <taxon>Eukaryota</taxon>
        <taxon>Viridiplantae</taxon>
        <taxon>Streptophyta</taxon>
        <taxon>Embryophyta</taxon>
        <taxon>Tracheophyta</taxon>
        <taxon>Spermatophyta</taxon>
        <taxon>Magnoliopsida</taxon>
        <taxon>eudicotyledons</taxon>
        <taxon>Gunneridae</taxon>
        <taxon>Pentapetalae</taxon>
        <taxon>rosids</taxon>
        <taxon>fabids</taxon>
        <taxon>Fabales</taxon>
        <taxon>Fabaceae</taxon>
        <taxon>Papilionoideae</taxon>
        <taxon>50 kb inversion clade</taxon>
        <taxon>NPAAA clade</taxon>
        <taxon>Hologalegina</taxon>
        <taxon>IRL clade</taxon>
        <taxon>Trifolieae</taxon>
        <taxon>Trifolium</taxon>
    </lineage>
</organism>
<dbReference type="Proteomes" id="UP000265520">
    <property type="component" value="Unassembled WGS sequence"/>
</dbReference>
<comment type="caution">
    <text evidence="2">The sequence shown here is derived from an EMBL/GenBank/DDBJ whole genome shotgun (WGS) entry which is preliminary data.</text>
</comment>
<proteinExistence type="predicted"/>
<dbReference type="AlphaFoldDB" id="A0A392RLK1"/>
<feature type="non-terminal residue" evidence="2">
    <location>
        <position position="120"/>
    </location>
</feature>